<sequence>MVIGPFQIKKGEDFDKIDYLERVNLSESIASVDEFSKKLKAIGVPDGEGTIYPKWFVMNERRHFVDFNHAFNQPESKETDGMVAYVAFNVTSTKKTNAWMLIGSTGVSRVFANGKRVFAPKGRRSLFIYRDLTKVPIAPGDNLVVVKIPRQDTLWGFCAHLSLAGVKTAQATLAAQSSLEKSIMRKNIYYTFDEPVAAAPRGAPFSVKFTGHVRSITGERTGGLVGNKVQWDKATAQSGLHKVVLEVNGKEYYERLLVGHPAHALQDALLEIDALPFRLQEHGGFAALKARLGFLASQFEKNNAGKGENPDPIGGGRGWERRFVHELWITQEALMRVRRGEEPFSHVTGLHLNGFVSRIDDSQQCYRIYVPSCYKKDASALPLVVILPTAVSAAKPFLESPFLDDHHLADRMAKLAERHGVILLWSGYHNRPTGLPMESAHLAEVLEAVGRNYLFDRNRVTLMGMCSAAPLAFDACASWPGRFAGIAVLNPEFVLDQNMPRNLVAAFSKRKEFREWFMRGDRMSAFLKRKTPDVFIINDGGNEPGHGDLKTSKAFVTKAVRAGAPVRFETPPRRESAHLGAWEDLIEWAAQQRGGISWEDGAERVRRGSVQDVLTEKFWVVIGSTGNDEENAANATVAEAIQAGWRKTHFSGCRMVMDSELAAEEMRNSNLVLIGNARTNSVWRELDRGLGVTITGDGITWGERSWFGDGIAIQAVMRHPKNPARRIVVVGGLNLSPESFGTLNLSRDGWFRYAVWGGGDDGPELRDASL</sequence>
<dbReference type="SUPFAM" id="SSF53474">
    <property type="entry name" value="alpha/beta-Hydrolases"/>
    <property type="match status" value="1"/>
</dbReference>
<comment type="caution">
    <text evidence="1">The sequence shown here is derived from an EMBL/GenBank/DDBJ whole genome shotgun (WGS) entry which is preliminary data.</text>
</comment>
<dbReference type="EMBL" id="LRRQ01000036">
    <property type="protein sequence ID" value="OAM91186.1"/>
    <property type="molecule type" value="Genomic_DNA"/>
</dbReference>
<organism evidence="1 2">
    <name type="scientific">Termitidicoccus mucosus</name>
    <dbReference type="NCBI Taxonomy" id="1184151"/>
    <lineage>
        <taxon>Bacteria</taxon>
        <taxon>Pseudomonadati</taxon>
        <taxon>Verrucomicrobiota</taxon>
        <taxon>Opitutia</taxon>
        <taxon>Opitutales</taxon>
        <taxon>Opitutaceae</taxon>
        <taxon>Termitidicoccus</taxon>
    </lineage>
</organism>
<dbReference type="Proteomes" id="UP000078486">
    <property type="component" value="Unassembled WGS sequence"/>
</dbReference>
<evidence type="ECO:0008006" key="3">
    <source>
        <dbReference type="Google" id="ProtNLM"/>
    </source>
</evidence>
<gene>
    <name evidence="1" type="ORF">AW736_04375</name>
</gene>
<proteinExistence type="predicted"/>
<dbReference type="STRING" id="1184151.AW736_04375"/>
<dbReference type="InterPro" id="IPR029058">
    <property type="entry name" value="AB_hydrolase_fold"/>
</dbReference>
<accession>A0A178IQ13</accession>
<name>A0A178IQ13_9BACT</name>
<protein>
    <recommendedName>
        <fullName evidence="3">Peptidase S9 prolyl oligopeptidase catalytic domain-containing protein</fullName>
    </recommendedName>
</protein>
<evidence type="ECO:0000313" key="1">
    <source>
        <dbReference type="EMBL" id="OAM91186.1"/>
    </source>
</evidence>
<dbReference type="Gene3D" id="3.40.50.1820">
    <property type="entry name" value="alpha/beta hydrolase"/>
    <property type="match status" value="1"/>
</dbReference>
<evidence type="ECO:0000313" key="2">
    <source>
        <dbReference type="Proteomes" id="UP000078486"/>
    </source>
</evidence>
<dbReference type="AlphaFoldDB" id="A0A178IQ13"/>
<keyword evidence="2" id="KW-1185">Reference proteome</keyword>
<reference evidence="1 2" key="1">
    <citation type="submission" date="2016-01" db="EMBL/GenBank/DDBJ databases">
        <title>High potential of lignocellulose degradation of a new Verrucomicrobia species.</title>
        <authorList>
            <person name="Wang Y."/>
            <person name="Shi Y."/>
            <person name="Qiu Z."/>
            <person name="Liu S."/>
            <person name="Yang H."/>
        </authorList>
    </citation>
    <scope>NUCLEOTIDE SEQUENCE [LARGE SCALE GENOMIC DNA]</scope>
    <source>
        <strain evidence="1 2">TSB47</strain>
    </source>
</reference>